<comment type="caution">
    <text evidence="1">The sequence shown here is derived from an EMBL/GenBank/DDBJ whole genome shotgun (WGS) entry which is preliminary data.</text>
</comment>
<dbReference type="AlphaFoldDB" id="A0A1F5S8K8"/>
<dbReference type="EMBL" id="MFFS01000005">
    <property type="protein sequence ID" value="OGF22989.1"/>
    <property type="molecule type" value="Genomic_DNA"/>
</dbReference>
<evidence type="ECO:0000313" key="1">
    <source>
        <dbReference type="EMBL" id="OGF22989.1"/>
    </source>
</evidence>
<reference evidence="1 2" key="1">
    <citation type="journal article" date="2016" name="Nat. Commun.">
        <title>Thousands of microbial genomes shed light on interconnected biogeochemical processes in an aquifer system.</title>
        <authorList>
            <person name="Anantharaman K."/>
            <person name="Brown C.T."/>
            <person name="Hug L.A."/>
            <person name="Sharon I."/>
            <person name="Castelle C.J."/>
            <person name="Probst A.J."/>
            <person name="Thomas B.C."/>
            <person name="Singh A."/>
            <person name="Wilkins M.J."/>
            <person name="Karaoz U."/>
            <person name="Brodie E.L."/>
            <person name="Williams K.H."/>
            <person name="Hubbard S.S."/>
            <person name="Banfield J.F."/>
        </authorList>
    </citation>
    <scope>NUCLEOTIDE SEQUENCE [LARGE SCALE GENOMIC DNA]</scope>
</reference>
<accession>A0A1F5S8K8</accession>
<name>A0A1F5S8K8_9BACT</name>
<proteinExistence type="predicted"/>
<gene>
    <name evidence="1" type="ORF">A2Y83_00560</name>
</gene>
<dbReference type="Proteomes" id="UP000178323">
    <property type="component" value="Unassembled WGS sequence"/>
</dbReference>
<sequence>MFGAHKGGLLYCYIVKLRYVLEFNLPYRNFKIPRHSESRLRAMTPKILVLWRDEESPGARDGQGIAR</sequence>
<evidence type="ECO:0000313" key="2">
    <source>
        <dbReference type="Proteomes" id="UP000178323"/>
    </source>
</evidence>
<organism evidence="1 2">
    <name type="scientific">Candidatus Falkowbacteria bacterium RBG_13_39_14</name>
    <dbReference type="NCBI Taxonomy" id="1797985"/>
    <lineage>
        <taxon>Bacteria</taxon>
        <taxon>Candidatus Falkowiibacteriota</taxon>
    </lineage>
</organism>
<protein>
    <submittedName>
        <fullName evidence="1">Uncharacterized protein</fullName>
    </submittedName>
</protein>